<dbReference type="OrthoDB" id="9806494at2"/>
<dbReference type="InterPro" id="IPR012545">
    <property type="entry name" value="DUF1697"/>
</dbReference>
<sequence>MTIYIALLRGINVGGHHKIKMAELKSLLESMGLQKVKTYIQSGNVLFESEETAESLTLRLEEAIKEKFGFPVPVVLRSSEEYEKVITDCPYRMDGLQEGESIQIAFLAGLPSQEGIERVSAYRSEMEDFQIIGKDVYLFFRQSIRDSKIAQHLSKIGAPATIRNWNTVMKLDSMAKELKEHP</sequence>
<proteinExistence type="predicted"/>
<dbReference type="Gene3D" id="3.30.70.1280">
    <property type="entry name" value="SP0830-like domains"/>
    <property type="match status" value="1"/>
</dbReference>
<dbReference type="AlphaFoldDB" id="A0A0U1NWG7"/>
<accession>A0A0U1NWG7</accession>
<keyword evidence="2" id="KW-1185">Reference proteome</keyword>
<dbReference type="SUPFAM" id="SSF160379">
    <property type="entry name" value="SP0830-like"/>
    <property type="match status" value="1"/>
</dbReference>
<organism evidence="1 2">
    <name type="scientific">Neobacillus massiliamazoniensis</name>
    <dbReference type="NCBI Taxonomy" id="1499688"/>
    <lineage>
        <taxon>Bacteria</taxon>
        <taxon>Bacillati</taxon>
        <taxon>Bacillota</taxon>
        <taxon>Bacilli</taxon>
        <taxon>Bacillales</taxon>
        <taxon>Bacillaceae</taxon>
        <taxon>Neobacillus</taxon>
    </lineage>
</organism>
<dbReference type="Pfam" id="PF08002">
    <property type="entry name" value="DUF1697"/>
    <property type="match status" value="1"/>
</dbReference>
<gene>
    <name evidence="1" type="ORF">BN000_02291</name>
</gene>
<dbReference type="Proteomes" id="UP000199087">
    <property type="component" value="Unassembled WGS sequence"/>
</dbReference>
<dbReference type="RefSeq" id="WP_090634265.1">
    <property type="nucleotide sequence ID" value="NZ_CVRB01000002.1"/>
</dbReference>
<dbReference type="STRING" id="1499688.BN000_02291"/>
<dbReference type="PIRSF" id="PIRSF008502">
    <property type="entry name" value="UCP008502"/>
    <property type="match status" value="1"/>
</dbReference>
<reference evidence="2" key="1">
    <citation type="submission" date="2015-05" db="EMBL/GenBank/DDBJ databases">
        <authorList>
            <person name="Urmite Genomes"/>
        </authorList>
    </citation>
    <scope>NUCLEOTIDE SEQUENCE [LARGE SCALE GENOMIC DNA]</scope>
    <source>
        <strain evidence="2">LF1</strain>
    </source>
</reference>
<dbReference type="PANTHER" id="PTHR36439:SF1">
    <property type="entry name" value="DUF1697 DOMAIN-CONTAINING PROTEIN"/>
    <property type="match status" value="1"/>
</dbReference>
<name>A0A0U1NWG7_9BACI</name>
<evidence type="ECO:0000313" key="2">
    <source>
        <dbReference type="Proteomes" id="UP000199087"/>
    </source>
</evidence>
<protein>
    <submittedName>
        <fullName evidence="1">Cytoplasmic protein</fullName>
    </submittedName>
</protein>
<evidence type="ECO:0000313" key="1">
    <source>
        <dbReference type="EMBL" id="CRK82367.1"/>
    </source>
</evidence>
<dbReference type="EMBL" id="CVRB01000002">
    <property type="protein sequence ID" value="CRK82367.1"/>
    <property type="molecule type" value="Genomic_DNA"/>
</dbReference>
<dbReference type="PANTHER" id="PTHR36439">
    <property type="entry name" value="BLL4334 PROTEIN"/>
    <property type="match status" value="1"/>
</dbReference>